<dbReference type="EMBL" id="JBJUIK010000011">
    <property type="protein sequence ID" value="KAL3513525.1"/>
    <property type="molecule type" value="Genomic_DNA"/>
</dbReference>
<organism evidence="2 3">
    <name type="scientific">Cinchona calisaya</name>
    <dbReference type="NCBI Taxonomy" id="153742"/>
    <lineage>
        <taxon>Eukaryota</taxon>
        <taxon>Viridiplantae</taxon>
        <taxon>Streptophyta</taxon>
        <taxon>Embryophyta</taxon>
        <taxon>Tracheophyta</taxon>
        <taxon>Spermatophyta</taxon>
        <taxon>Magnoliopsida</taxon>
        <taxon>eudicotyledons</taxon>
        <taxon>Gunneridae</taxon>
        <taxon>Pentapetalae</taxon>
        <taxon>asterids</taxon>
        <taxon>lamiids</taxon>
        <taxon>Gentianales</taxon>
        <taxon>Rubiaceae</taxon>
        <taxon>Cinchonoideae</taxon>
        <taxon>Cinchoneae</taxon>
        <taxon>Cinchona</taxon>
    </lineage>
</organism>
<proteinExistence type="predicted"/>
<keyword evidence="3" id="KW-1185">Reference proteome</keyword>
<feature type="region of interest" description="Disordered" evidence="1">
    <location>
        <begin position="88"/>
        <end position="119"/>
    </location>
</feature>
<evidence type="ECO:0000313" key="3">
    <source>
        <dbReference type="Proteomes" id="UP001630127"/>
    </source>
</evidence>
<name>A0ABD2Z5F1_9GENT</name>
<accession>A0ABD2Z5F1</accession>
<gene>
    <name evidence="2" type="ORF">ACH5RR_026242</name>
</gene>
<reference evidence="2 3" key="1">
    <citation type="submission" date="2024-11" db="EMBL/GenBank/DDBJ databases">
        <title>A near-complete genome assembly of Cinchona calisaya.</title>
        <authorList>
            <person name="Lian D.C."/>
            <person name="Zhao X.W."/>
            <person name="Wei L."/>
        </authorList>
    </citation>
    <scope>NUCLEOTIDE SEQUENCE [LARGE SCALE GENOMIC DNA]</scope>
    <source>
        <tissue evidence="2">Nenye</tissue>
    </source>
</reference>
<dbReference type="Proteomes" id="UP001630127">
    <property type="component" value="Unassembled WGS sequence"/>
</dbReference>
<evidence type="ECO:0000256" key="1">
    <source>
        <dbReference type="SAM" id="MobiDB-lite"/>
    </source>
</evidence>
<evidence type="ECO:0000313" key="2">
    <source>
        <dbReference type="EMBL" id="KAL3513525.1"/>
    </source>
</evidence>
<protein>
    <submittedName>
        <fullName evidence="2">Uncharacterized protein</fullName>
    </submittedName>
</protein>
<comment type="caution">
    <text evidence="2">The sequence shown here is derived from an EMBL/GenBank/DDBJ whole genome shotgun (WGS) entry which is preliminary data.</text>
</comment>
<sequence>MEDDINVMNECWKGLPLRNMYAEASEEPITVVSPNRKVIFLKVTSMAPLKLTWNDTSGDNKANGSSVHVNENTCGSDVDCNGCAYRSEFSGPHNKKSTVQEDDMVPTKNKKNNETKEEPDWLIKGFQTIKDEDIFAPK</sequence>
<dbReference type="AlphaFoldDB" id="A0ABD2Z5F1"/>